<feature type="compositionally biased region" description="Acidic residues" evidence="10">
    <location>
        <begin position="275"/>
        <end position="289"/>
    </location>
</feature>
<feature type="repeat" description="TPR" evidence="9">
    <location>
        <begin position="14"/>
        <end position="47"/>
    </location>
</feature>
<comment type="subcellular location">
    <subcellularLocation>
        <location evidence="1">Cytoplasm</location>
        <location evidence="1">Cytoskeleton</location>
        <location evidence="1">Cilium axoneme</location>
    </subcellularLocation>
</comment>
<reference evidence="11 12" key="1">
    <citation type="submission" date="2020-06" db="EMBL/GenBank/DDBJ databases">
        <authorList>
            <person name="Li R."/>
            <person name="Bekaert M."/>
        </authorList>
    </citation>
    <scope>NUCLEOTIDE SEQUENCE [LARGE SCALE GENOMIC DNA]</scope>
    <source>
        <strain evidence="12">wild</strain>
    </source>
</reference>
<dbReference type="InterPro" id="IPR011990">
    <property type="entry name" value="TPR-like_helical_dom_sf"/>
</dbReference>
<evidence type="ECO:0000313" key="11">
    <source>
        <dbReference type="EMBL" id="CAC5363715.1"/>
    </source>
</evidence>
<feature type="compositionally biased region" description="Basic and acidic residues" evidence="10">
    <location>
        <begin position="296"/>
        <end position="321"/>
    </location>
</feature>
<dbReference type="OrthoDB" id="6127047at2759"/>
<keyword evidence="6" id="KW-0966">Cell projection</keyword>
<dbReference type="SUPFAM" id="SSF48452">
    <property type="entry name" value="TPR-like"/>
    <property type="match status" value="2"/>
</dbReference>
<proteinExistence type="predicted"/>
<protein>
    <recommendedName>
        <fullName evidence="7">Outer dynein arm-docking complex subunit 4</fullName>
    </recommendedName>
    <alternativeName>
        <fullName evidence="8">Tetratricopeptide repeat protein 25</fullName>
    </alternativeName>
</protein>
<dbReference type="SMART" id="SM00028">
    <property type="entry name" value="TPR"/>
    <property type="match status" value="6"/>
</dbReference>
<dbReference type="EMBL" id="CACVKT020000906">
    <property type="protein sequence ID" value="CAC5363715.1"/>
    <property type="molecule type" value="Genomic_DNA"/>
</dbReference>
<keyword evidence="4 9" id="KW-0802">TPR repeat</keyword>
<keyword evidence="3" id="KW-0677">Repeat</keyword>
<evidence type="ECO:0000256" key="3">
    <source>
        <dbReference type="ARBA" id="ARBA00022737"/>
    </source>
</evidence>
<evidence type="ECO:0000256" key="7">
    <source>
        <dbReference type="ARBA" id="ARBA00034139"/>
    </source>
</evidence>
<evidence type="ECO:0000256" key="4">
    <source>
        <dbReference type="ARBA" id="ARBA00022803"/>
    </source>
</evidence>
<dbReference type="InterPro" id="IPR040111">
    <property type="entry name" value="ODAD4"/>
</dbReference>
<dbReference type="AlphaFoldDB" id="A0A6J8A9N1"/>
<keyword evidence="2" id="KW-0963">Cytoplasm</keyword>
<evidence type="ECO:0000256" key="9">
    <source>
        <dbReference type="PROSITE-ProRule" id="PRU00339"/>
    </source>
</evidence>
<dbReference type="Proteomes" id="UP000507470">
    <property type="component" value="Unassembled WGS sequence"/>
</dbReference>
<dbReference type="Gene3D" id="1.25.40.10">
    <property type="entry name" value="Tetratricopeptide repeat domain"/>
    <property type="match status" value="2"/>
</dbReference>
<gene>
    <name evidence="11" type="ORF">MCOR_5032</name>
</gene>
<dbReference type="PANTHER" id="PTHR23040:SF1">
    <property type="entry name" value="OUTER DYNEIN ARM-DOCKING COMPLEX SUBUNIT 4"/>
    <property type="match status" value="1"/>
</dbReference>
<evidence type="ECO:0000256" key="1">
    <source>
        <dbReference type="ARBA" id="ARBA00004430"/>
    </source>
</evidence>
<evidence type="ECO:0000256" key="2">
    <source>
        <dbReference type="ARBA" id="ARBA00022490"/>
    </source>
</evidence>
<sequence>MSAKYHNRKTQVLNDVYRKEGVKLMEENDFEGAVSKFNEALHLYPRDLKSLISRSKSYMQLRNIRKAIDDVETALHLNNLFKEKFIGTKFDEALLQKADILYQTQDYDVAYIYYSRGHKVYPKNKGFIEGMKKTEHEIAKFKRGKGKKQKLTPAGDLTCLIHKVPDPKPFRFHPKQDRQVKHLPSATFSTRPLCQLIRIHKTPAISLMKSVSVPDLNDLSDDEDELQDKRPESRLVKSTIGEFYDDKKYLEKLAIGNKPSPRSTKLKKKQTGDTIIEETEEPKEGETNENEILPVEDEKINSPRKKDDTPRKNDTHNHNEQENAPLWGTPLEAIANNALHFLFDRVTYWDRLGPLPPPPPPRKSKSKMSGSTMSLDSVLTVNTTNSKITSNSSYIFVDKKPVPTYRRRNSQVNIQVDPSKLNFNFKSIQSEREIRKMSRIPEDNELFADSPSGFGDATPESAGQSITDYIKKELEHISEGYKLGWIQETSSSCDNCLRLLEKYSEEEVPEIHELTAILHSYRGNCAVQRRQFDEALKHHQKDLSIGEDFDIRSCRHRALGNIGRVYMLKGKHQKALETLTMKAPLCKSAKDSSSLFHEIGNCFLVLSNFQYAKDAARKSLQCAEECGDKNLQLQACVLIGLAEVNMKKYKDAQVI</sequence>
<name>A0A6J8A9N1_MYTCO</name>
<keyword evidence="5" id="KW-0206">Cytoskeleton</keyword>
<dbReference type="PANTHER" id="PTHR23040">
    <property type="match status" value="1"/>
</dbReference>
<keyword evidence="12" id="KW-1185">Reference proteome</keyword>
<evidence type="ECO:0000256" key="6">
    <source>
        <dbReference type="ARBA" id="ARBA00023273"/>
    </source>
</evidence>
<feature type="region of interest" description="Disordered" evidence="10">
    <location>
        <begin position="255"/>
        <end position="328"/>
    </location>
</feature>
<evidence type="ECO:0000256" key="5">
    <source>
        <dbReference type="ARBA" id="ARBA00023212"/>
    </source>
</evidence>
<evidence type="ECO:0000256" key="8">
    <source>
        <dbReference type="ARBA" id="ARBA00034143"/>
    </source>
</evidence>
<organism evidence="11 12">
    <name type="scientific">Mytilus coruscus</name>
    <name type="common">Sea mussel</name>
    <dbReference type="NCBI Taxonomy" id="42192"/>
    <lineage>
        <taxon>Eukaryota</taxon>
        <taxon>Metazoa</taxon>
        <taxon>Spiralia</taxon>
        <taxon>Lophotrochozoa</taxon>
        <taxon>Mollusca</taxon>
        <taxon>Bivalvia</taxon>
        <taxon>Autobranchia</taxon>
        <taxon>Pteriomorphia</taxon>
        <taxon>Mytilida</taxon>
        <taxon>Mytiloidea</taxon>
        <taxon>Mytilidae</taxon>
        <taxon>Mytilinae</taxon>
        <taxon>Mytilus</taxon>
    </lineage>
</organism>
<accession>A0A6J8A9N1</accession>
<evidence type="ECO:0000313" key="12">
    <source>
        <dbReference type="Proteomes" id="UP000507470"/>
    </source>
</evidence>
<evidence type="ECO:0000256" key="10">
    <source>
        <dbReference type="SAM" id="MobiDB-lite"/>
    </source>
</evidence>
<dbReference type="InterPro" id="IPR019734">
    <property type="entry name" value="TPR_rpt"/>
</dbReference>
<dbReference type="PROSITE" id="PS50005">
    <property type="entry name" value="TPR"/>
    <property type="match status" value="1"/>
</dbReference>
<dbReference type="GO" id="GO:0005930">
    <property type="term" value="C:axoneme"/>
    <property type="evidence" value="ECO:0007669"/>
    <property type="project" value="UniProtKB-SubCell"/>
</dbReference>